<dbReference type="PANTHER" id="PTHR15633:SF2">
    <property type="entry name" value="NUCLEOLAR PROTEIN 11"/>
    <property type="match status" value="1"/>
</dbReference>
<proteinExistence type="predicted"/>
<dbReference type="GO" id="GO:0003723">
    <property type="term" value="F:RNA binding"/>
    <property type="evidence" value="ECO:0007669"/>
    <property type="project" value="TreeGrafter"/>
</dbReference>
<organism evidence="1 2">
    <name type="scientific">Portunus trituberculatus</name>
    <name type="common">Swimming crab</name>
    <name type="synonym">Neptunus trituberculatus</name>
    <dbReference type="NCBI Taxonomy" id="210409"/>
    <lineage>
        <taxon>Eukaryota</taxon>
        <taxon>Metazoa</taxon>
        <taxon>Ecdysozoa</taxon>
        <taxon>Arthropoda</taxon>
        <taxon>Crustacea</taxon>
        <taxon>Multicrustacea</taxon>
        <taxon>Malacostraca</taxon>
        <taxon>Eumalacostraca</taxon>
        <taxon>Eucarida</taxon>
        <taxon>Decapoda</taxon>
        <taxon>Pleocyemata</taxon>
        <taxon>Brachyura</taxon>
        <taxon>Eubrachyura</taxon>
        <taxon>Portunoidea</taxon>
        <taxon>Portunidae</taxon>
        <taxon>Portuninae</taxon>
        <taxon>Portunus</taxon>
    </lineage>
</organism>
<dbReference type="Proteomes" id="UP000324222">
    <property type="component" value="Unassembled WGS sequence"/>
</dbReference>
<reference evidence="1 2" key="1">
    <citation type="submission" date="2019-05" db="EMBL/GenBank/DDBJ databases">
        <title>Another draft genome of Portunus trituberculatus and its Hox gene families provides insights of decapod evolution.</title>
        <authorList>
            <person name="Jeong J.-H."/>
            <person name="Song I."/>
            <person name="Kim S."/>
            <person name="Choi T."/>
            <person name="Kim D."/>
            <person name="Ryu S."/>
            <person name="Kim W."/>
        </authorList>
    </citation>
    <scope>NUCLEOTIDE SEQUENCE [LARGE SCALE GENOMIC DNA]</scope>
    <source>
        <tissue evidence="1">Muscle</tissue>
    </source>
</reference>
<protein>
    <submittedName>
        <fullName evidence="1">Uncharacterized protein</fullName>
    </submittedName>
</protein>
<dbReference type="PANTHER" id="PTHR15633">
    <property type="entry name" value="NUCLEOLAR PROTEIN 11"/>
    <property type="match status" value="1"/>
</dbReference>
<dbReference type="EMBL" id="VSRR010001945">
    <property type="protein sequence ID" value="MPC28646.1"/>
    <property type="molecule type" value="Genomic_DNA"/>
</dbReference>
<name>A0A5B7E615_PORTR</name>
<dbReference type="OrthoDB" id="6502630at2759"/>
<comment type="caution">
    <text evidence="1">The sequence shown here is derived from an EMBL/GenBank/DDBJ whole genome shotgun (WGS) entry which is preliminary data.</text>
</comment>
<evidence type="ECO:0000313" key="1">
    <source>
        <dbReference type="EMBL" id="MPC28646.1"/>
    </source>
</evidence>
<dbReference type="InterPro" id="IPR042859">
    <property type="entry name" value="NOL11"/>
</dbReference>
<dbReference type="GO" id="GO:0005730">
    <property type="term" value="C:nucleolus"/>
    <property type="evidence" value="ECO:0007669"/>
    <property type="project" value="TreeGrafter"/>
</dbReference>
<gene>
    <name evidence="1" type="ORF">E2C01_021856</name>
</gene>
<keyword evidence="2" id="KW-1185">Reference proteome</keyword>
<sequence length="262" mass="29293">MNSLNVWVLGQFSHEHVLQHMRESVPLGLMQRVNINTDTFETPIHTLLTSGNSVFVVFTTGHVERLSEALLASRKTPRPGFLSTGETITYVEIMKESGLLVMVVKKEHFLCDEELQNAFMEHQQGDRHSTLQHANTGSTGQMYIFEFHNDYLEKLPGRLHATEQKVTVTKPTKILELSPSHVVIVGQDRDDEGGVIVLRDIKFGLVTSTQPLKMYHRPPPVWLTRSGLVVVEGGSLALIPFTVKESNLATVFGSRIAGKRVV</sequence>
<evidence type="ECO:0000313" key="2">
    <source>
        <dbReference type="Proteomes" id="UP000324222"/>
    </source>
</evidence>
<dbReference type="GO" id="GO:0030490">
    <property type="term" value="P:maturation of SSU-rRNA"/>
    <property type="evidence" value="ECO:0007669"/>
    <property type="project" value="InterPro"/>
</dbReference>
<accession>A0A5B7E615</accession>
<dbReference type="AlphaFoldDB" id="A0A5B7E615"/>